<organism evidence="1 2">
    <name type="scientific">Paraglomus brasilianum</name>
    <dbReference type="NCBI Taxonomy" id="144538"/>
    <lineage>
        <taxon>Eukaryota</taxon>
        <taxon>Fungi</taxon>
        <taxon>Fungi incertae sedis</taxon>
        <taxon>Mucoromycota</taxon>
        <taxon>Glomeromycotina</taxon>
        <taxon>Glomeromycetes</taxon>
        <taxon>Paraglomerales</taxon>
        <taxon>Paraglomeraceae</taxon>
        <taxon>Paraglomus</taxon>
    </lineage>
</organism>
<dbReference type="AlphaFoldDB" id="A0A9N9C9W1"/>
<gene>
    <name evidence="1" type="ORF">PBRASI_LOCUS7204</name>
</gene>
<protein>
    <submittedName>
        <fullName evidence="1">8927_t:CDS:1</fullName>
    </submittedName>
</protein>
<evidence type="ECO:0000313" key="1">
    <source>
        <dbReference type="EMBL" id="CAG8592576.1"/>
    </source>
</evidence>
<accession>A0A9N9C9W1</accession>
<reference evidence="1" key="1">
    <citation type="submission" date="2021-06" db="EMBL/GenBank/DDBJ databases">
        <authorList>
            <person name="Kallberg Y."/>
            <person name="Tangrot J."/>
            <person name="Rosling A."/>
        </authorList>
    </citation>
    <scope>NUCLEOTIDE SEQUENCE</scope>
    <source>
        <strain evidence="1">BR232B</strain>
    </source>
</reference>
<comment type="caution">
    <text evidence="1">The sequence shown here is derived from an EMBL/GenBank/DDBJ whole genome shotgun (WGS) entry which is preliminary data.</text>
</comment>
<dbReference type="Proteomes" id="UP000789739">
    <property type="component" value="Unassembled WGS sequence"/>
</dbReference>
<evidence type="ECO:0000313" key="2">
    <source>
        <dbReference type="Proteomes" id="UP000789739"/>
    </source>
</evidence>
<proteinExistence type="predicted"/>
<name>A0A9N9C9W1_9GLOM</name>
<dbReference type="EMBL" id="CAJVPI010001068">
    <property type="protein sequence ID" value="CAG8592576.1"/>
    <property type="molecule type" value="Genomic_DNA"/>
</dbReference>
<keyword evidence="2" id="KW-1185">Reference proteome</keyword>
<sequence>MIGNGMFGYYAKEAVLDDITVIGLDKFDGEAFFKVEGKDREKIKDDYVKWDANKK</sequence>